<accession>A0A1Q2D7P7</accession>
<dbReference type="NCBIfam" id="NF001808">
    <property type="entry name" value="PRK00522.1"/>
    <property type="match status" value="1"/>
</dbReference>
<dbReference type="InterPro" id="IPR036249">
    <property type="entry name" value="Thioredoxin-like_sf"/>
</dbReference>
<keyword evidence="3" id="KW-1015">Disulfide bond</keyword>
<dbReference type="STRING" id="633807.BW732_09225"/>
<evidence type="ECO:0000256" key="2">
    <source>
        <dbReference type="ARBA" id="ARBA00022862"/>
    </source>
</evidence>
<reference evidence="5 6" key="1">
    <citation type="journal article" date="2010" name="Int. J. Syst. Evol. Microbiol.">
        <title>Vagococcus penaei sp. nov., isolated from spoilage microbiota of cooked shrimp (Penaeus vannamei).</title>
        <authorList>
            <person name="Jaffres E."/>
            <person name="Prevost H."/>
            <person name="Rossero A."/>
            <person name="Joffraud J.J."/>
            <person name="Dousset X."/>
        </authorList>
    </citation>
    <scope>NUCLEOTIDE SEQUENCE [LARGE SCALE GENOMIC DNA]</scope>
    <source>
        <strain evidence="5 6">CD276</strain>
    </source>
</reference>
<dbReference type="PANTHER" id="PTHR43110">
    <property type="entry name" value="THIOL PEROXIDASE"/>
    <property type="match status" value="1"/>
</dbReference>
<dbReference type="CDD" id="cd03014">
    <property type="entry name" value="PRX_Atyp2cys"/>
    <property type="match status" value="1"/>
</dbReference>
<proteinExistence type="predicted"/>
<dbReference type="InterPro" id="IPR050455">
    <property type="entry name" value="Tpx_Peroxidase_subfamily"/>
</dbReference>
<dbReference type="EMBL" id="CP019609">
    <property type="protein sequence ID" value="AQP54389.1"/>
    <property type="molecule type" value="Genomic_DNA"/>
</dbReference>
<dbReference type="RefSeq" id="WP_077276467.1">
    <property type="nucleotide sequence ID" value="NZ_CP019609.1"/>
</dbReference>
<evidence type="ECO:0000256" key="1">
    <source>
        <dbReference type="ARBA" id="ARBA00022559"/>
    </source>
</evidence>
<dbReference type="KEGG" id="vpi:BW732_09225"/>
<dbReference type="InterPro" id="IPR013740">
    <property type="entry name" value="Redoxin"/>
</dbReference>
<gene>
    <name evidence="5" type="ORF">BW732_09225</name>
</gene>
<evidence type="ECO:0000256" key="4">
    <source>
        <dbReference type="ARBA" id="ARBA00023284"/>
    </source>
</evidence>
<dbReference type="PROSITE" id="PS51352">
    <property type="entry name" value="THIOREDOXIN_2"/>
    <property type="match status" value="1"/>
</dbReference>
<dbReference type="GO" id="GO:0008379">
    <property type="term" value="F:thioredoxin peroxidase activity"/>
    <property type="evidence" value="ECO:0007669"/>
    <property type="project" value="InterPro"/>
</dbReference>
<dbReference type="Proteomes" id="UP000188246">
    <property type="component" value="Chromosome"/>
</dbReference>
<dbReference type="InterPro" id="IPR013766">
    <property type="entry name" value="Thioredoxin_domain"/>
</dbReference>
<protein>
    <submittedName>
        <fullName evidence="5">Lipid hydroperoxide peroxidase</fullName>
    </submittedName>
</protein>
<evidence type="ECO:0000313" key="6">
    <source>
        <dbReference type="Proteomes" id="UP000188246"/>
    </source>
</evidence>
<dbReference type="OrthoDB" id="9781543at2"/>
<dbReference type="Gene3D" id="3.40.30.10">
    <property type="entry name" value="Glutaredoxin"/>
    <property type="match status" value="1"/>
</dbReference>
<organism evidence="5 6">
    <name type="scientific">Vagococcus penaei</name>
    <dbReference type="NCBI Taxonomy" id="633807"/>
    <lineage>
        <taxon>Bacteria</taxon>
        <taxon>Bacillati</taxon>
        <taxon>Bacillota</taxon>
        <taxon>Bacilli</taxon>
        <taxon>Lactobacillales</taxon>
        <taxon>Enterococcaceae</taxon>
        <taxon>Vagococcus</taxon>
    </lineage>
</organism>
<keyword evidence="2" id="KW-0049">Antioxidant</keyword>
<name>A0A1Q2D7P7_9ENTE</name>
<keyword evidence="4" id="KW-0676">Redox-active center</keyword>
<dbReference type="InterPro" id="IPR002065">
    <property type="entry name" value="TPX"/>
</dbReference>
<evidence type="ECO:0000313" key="5">
    <source>
        <dbReference type="EMBL" id="AQP54389.1"/>
    </source>
</evidence>
<keyword evidence="1 5" id="KW-0560">Oxidoreductase</keyword>
<evidence type="ECO:0000256" key="3">
    <source>
        <dbReference type="ARBA" id="ARBA00023157"/>
    </source>
</evidence>
<keyword evidence="1 5" id="KW-0575">Peroxidase</keyword>
<dbReference type="SUPFAM" id="SSF52833">
    <property type="entry name" value="Thioredoxin-like"/>
    <property type="match status" value="1"/>
</dbReference>
<dbReference type="Pfam" id="PF08534">
    <property type="entry name" value="Redoxin"/>
    <property type="match status" value="1"/>
</dbReference>
<dbReference type="AlphaFoldDB" id="A0A1Q2D7P7"/>
<keyword evidence="6" id="KW-1185">Reference proteome</keyword>
<dbReference type="PANTHER" id="PTHR43110:SF1">
    <property type="entry name" value="THIOL PEROXIDASE"/>
    <property type="match status" value="1"/>
</dbReference>
<sequence>MQITLKGQPVDLEGVQPKVGDKAPNFTLLDLTDQVVDLSKLSDKPVLVSVVPDINTGVCQIQTKRFNEEASQLTGVHFLTISNNTKDEQASWCGAEGITMTMLRDTDLEFAKNYGLLIPAINRLARAVFVIAPNGDIVYEEIVPEVSTEPDFEQALAAINTLN</sequence>